<organism evidence="1">
    <name type="scientific">Anguilla anguilla</name>
    <name type="common">European freshwater eel</name>
    <name type="synonym">Muraena anguilla</name>
    <dbReference type="NCBI Taxonomy" id="7936"/>
    <lineage>
        <taxon>Eukaryota</taxon>
        <taxon>Metazoa</taxon>
        <taxon>Chordata</taxon>
        <taxon>Craniata</taxon>
        <taxon>Vertebrata</taxon>
        <taxon>Euteleostomi</taxon>
        <taxon>Actinopterygii</taxon>
        <taxon>Neopterygii</taxon>
        <taxon>Teleostei</taxon>
        <taxon>Anguilliformes</taxon>
        <taxon>Anguillidae</taxon>
        <taxon>Anguilla</taxon>
    </lineage>
</organism>
<dbReference type="AlphaFoldDB" id="A0A0E9XNJ9"/>
<reference evidence="1" key="2">
    <citation type="journal article" date="2015" name="Fish Shellfish Immunol.">
        <title>Early steps in the European eel (Anguilla anguilla)-Vibrio vulnificus interaction in the gills: Role of the RtxA13 toxin.</title>
        <authorList>
            <person name="Callol A."/>
            <person name="Pajuelo D."/>
            <person name="Ebbesson L."/>
            <person name="Teles M."/>
            <person name="MacKenzie S."/>
            <person name="Amaro C."/>
        </authorList>
    </citation>
    <scope>NUCLEOTIDE SEQUENCE</scope>
</reference>
<sequence>MCHYLQVACFFLHYSELTINTEDTLFFLEIQIGSSSPIVV</sequence>
<reference evidence="1" key="1">
    <citation type="submission" date="2014-11" db="EMBL/GenBank/DDBJ databases">
        <authorList>
            <person name="Amaro Gonzalez C."/>
        </authorList>
    </citation>
    <scope>NUCLEOTIDE SEQUENCE</scope>
</reference>
<evidence type="ECO:0000313" key="1">
    <source>
        <dbReference type="EMBL" id="JAI03416.1"/>
    </source>
</evidence>
<accession>A0A0E9XNJ9</accession>
<dbReference type="EMBL" id="GBXM01005162">
    <property type="protein sequence ID" value="JAI03416.1"/>
    <property type="molecule type" value="Transcribed_RNA"/>
</dbReference>
<name>A0A0E9XNJ9_ANGAN</name>
<protein>
    <submittedName>
        <fullName evidence="1">Uncharacterized protein</fullName>
    </submittedName>
</protein>
<proteinExistence type="predicted"/>